<feature type="transmembrane region" description="Helical" evidence="5">
    <location>
        <begin position="185"/>
        <end position="207"/>
    </location>
</feature>
<dbReference type="PROSITE" id="PS50262">
    <property type="entry name" value="G_PROTEIN_RECEP_F1_2"/>
    <property type="match status" value="1"/>
</dbReference>
<gene>
    <name evidence="7" type="ORF">MSPICULIGERA_LOCUS20253</name>
</gene>
<reference evidence="7" key="1">
    <citation type="submission" date="2023-06" db="EMBL/GenBank/DDBJ databases">
        <authorList>
            <person name="Delattre M."/>
        </authorList>
    </citation>
    <scope>NUCLEOTIDE SEQUENCE</scope>
    <source>
        <strain evidence="7">AF72</strain>
    </source>
</reference>
<evidence type="ECO:0000256" key="4">
    <source>
        <dbReference type="ARBA" id="ARBA00023136"/>
    </source>
</evidence>
<accession>A0AA36GE98</accession>
<dbReference type="GO" id="GO:0004930">
    <property type="term" value="F:G protein-coupled receptor activity"/>
    <property type="evidence" value="ECO:0007669"/>
    <property type="project" value="InterPro"/>
</dbReference>
<comment type="subcellular location">
    <subcellularLocation>
        <location evidence="1">Membrane</location>
    </subcellularLocation>
</comment>
<feature type="domain" description="G-protein coupled receptors family 1 profile" evidence="6">
    <location>
        <begin position="1"/>
        <end position="248"/>
    </location>
</feature>
<dbReference type="PANTHER" id="PTHR24224:SF37">
    <property type="entry name" value="G-PROTEIN COUPLED RECEPTORS FAMILY 1 PROFILE DOMAIN-CONTAINING PROTEIN"/>
    <property type="match status" value="1"/>
</dbReference>
<evidence type="ECO:0000313" key="8">
    <source>
        <dbReference type="Proteomes" id="UP001177023"/>
    </source>
</evidence>
<feature type="transmembrane region" description="Helical" evidence="5">
    <location>
        <begin position="35"/>
        <end position="57"/>
    </location>
</feature>
<dbReference type="InterPro" id="IPR000276">
    <property type="entry name" value="GPCR_Rhodpsn"/>
</dbReference>
<comment type="caution">
    <text evidence="7">The sequence shown here is derived from an EMBL/GenBank/DDBJ whole genome shotgun (WGS) entry which is preliminary data.</text>
</comment>
<evidence type="ECO:0000256" key="2">
    <source>
        <dbReference type="ARBA" id="ARBA00022692"/>
    </source>
</evidence>
<evidence type="ECO:0000313" key="7">
    <source>
        <dbReference type="EMBL" id="CAJ0582110.1"/>
    </source>
</evidence>
<name>A0AA36GE98_9BILA</name>
<keyword evidence="2 5" id="KW-0812">Transmembrane</keyword>
<dbReference type="CDD" id="cd00637">
    <property type="entry name" value="7tm_classA_rhodopsin-like"/>
    <property type="match status" value="1"/>
</dbReference>
<evidence type="ECO:0000259" key="6">
    <source>
        <dbReference type="PROSITE" id="PS50262"/>
    </source>
</evidence>
<feature type="non-terminal residue" evidence="7">
    <location>
        <position position="1"/>
    </location>
</feature>
<feature type="transmembrane region" description="Helical" evidence="5">
    <location>
        <begin position="227"/>
        <end position="253"/>
    </location>
</feature>
<dbReference type="GO" id="GO:0016020">
    <property type="term" value="C:membrane"/>
    <property type="evidence" value="ECO:0007669"/>
    <property type="project" value="UniProtKB-SubCell"/>
</dbReference>
<feature type="transmembrane region" description="Helical" evidence="5">
    <location>
        <begin position="77"/>
        <end position="95"/>
    </location>
</feature>
<sequence>MAAADTICLVALFFLLSLRYWGVQSDMFFTIACKLDVFIIHAASAFSIWCWLVLSAVRYVAIYRPYTHLKMHKEPHLAVIGIAAFCCLAESWLLYDITYFPEVKACESNSDEATGQKLQIVEIIISYFLPAGIITILDLKVLFCRTVWWSGIGTNQADKQFALISNGDLAEQEAKAKRRAQQLKVLRRCLVITVFDLGMNLPSYLYRLYLCTLTEEEMLRLDPKTQALIEFVTQIMYFAQFSLNALYLVCIIYDTPKKRRRIPASSASYASGISKRSVLQQKDSRTIDF</sequence>
<keyword evidence="8" id="KW-1185">Reference proteome</keyword>
<protein>
    <recommendedName>
        <fullName evidence="6">G-protein coupled receptors family 1 profile domain-containing protein</fullName>
    </recommendedName>
</protein>
<keyword evidence="4 5" id="KW-0472">Membrane</keyword>
<dbReference type="Pfam" id="PF00001">
    <property type="entry name" value="7tm_1"/>
    <property type="match status" value="1"/>
</dbReference>
<feature type="transmembrane region" description="Helical" evidence="5">
    <location>
        <begin position="118"/>
        <end position="137"/>
    </location>
</feature>
<evidence type="ECO:0000256" key="5">
    <source>
        <dbReference type="SAM" id="Phobius"/>
    </source>
</evidence>
<evidence type="ECO:0000256" key="1">
    <source>
        <dbReference type="ARBA" id="ARBA00004370"/>
    </source>
</evidence>
<dbReference type="SUPFAM" id="SSF81321">
    <property type="entry name" value="Family A G protein-coupled receptor-like"/>
    <property type="match status" value="1"/>
</dbReference>
<dbReference type="Gene3D" id="1.20.1070.10">
    <property type="entry name" value="Rhodopsin 7-helix transmembrane proteins"/>
    <property type="match status" value="1"/>
</dbReference>
<dbReference type="Proteomes" id="UP001177023">
    <property type="component" value="Unassembled WGS sequence"/>
</dbReference>
<dbReference type="PANTHER" id="PTHR24224">
    <property type="entry name" value="CARDIOACCELERATORY PEPTIDE RECEPTOR-RELATED"/>
    <property type="match status" value="1"/>
</dbReference>
<dbReference type="AlphaFoldDB" id="A0AA36GE98"/>
<keyword evidence="3 5" id="KW-1133">Transmembrane helix</keyword>
<proteinExistence type="predicted"/>
<dbReference type="EMBL" id="CATQJA010002664">
    <property type="protein sequence ID" value="CAJ0582110.1"/>
    <property type="molecule type" value="Genomic_DNA"/>
</dbReference>
<dbReference type="InterPro" id="IPR052665">
    <property type="entry name" value="Neuropeptide-GPCR"/>
</dbReference>
<dbReference type="InterPro" id="IPR017452">
    <property type="entry name" value="GPCR_Rhodpsn_7TM"/>
</dbReference>
<evidence type="ECO:0000256" key="3">
    <source>
        <dbReference type="ARBA" id="ARBA00022989"/>
    </source>
</evidence>
<organism evidence="7 8">
    <name type="scientific">Mesorhabditis spiculigera</name>
    <dbReference type="NCBI Taxonomy" id="96644"/>
    <lineage>
        <taxon>Eukaryota</taxon>
        <taxon>Metazoa</taxon>
        <taxon>Ecdysozoa</taxon>
        <taxon>Nematoda</taxon>
        <taxon>Chromadorea</taxon>
        <taxon>Rhabditida</taxon>
        <taxon>Rhabditina</taxon>
        <taxon>Rhabditomorpha</taxon>
        <taxon>Rhabditoidea</taxon>
        <taxon>Rhabditidae</taxon>
        <taxon>Mesorhabditinae</taxon>
        <taxon>Mesorhabditis</taxon>
    </lineage>
</organism>